<dbReference type="AlphaFoldDB" id="A0A7S0RVT6"/>
<organism evidence="2">
    <name type="scientific">Pyramimonas obovata</name>
    <dbReference type="NCBI Taxonomy" id="1411642"/>
    <lineage>
        <taxon>Eukaryota</taxon>
        <taxon>Viridiplantae</taxon>
        <taxon>Chlorophyta</taxon>
        <taxon>Pyramimonadophyceae</taxon>
        <taxon>Pyramimonadales</taxon>
        <taxon>Pyramimonadaceae</taxon>
        <taxon>Pyramimonas</taxon>
        <taxon>Pyramimonas incertae sedis</taxon>
    </lineage>
</organism>
<evidence type="ECO:0000313" key="2">
    <source>
        <dbReference type="EMBL" id="CAD8689101.1"/>
    </source>
</evidence>
<sequence>MSDHPSHVFLRHKQLLSHDLHVACEGLRTVRDLEAAGSARLSALVTNNTSSQSGIVSGLQTTAGVELQRDLPLSGQVRSGQVVVVHVQDTVTVLPHIRLHHQALRPHMSLFVPLSDCATLEDVRRTAEHLLQDAGGVLLEVNGLLDSRGLPLRLEDNWQDCVRSGTRLYGQQFNNRAQCFSHPKGRKCSLSNWSALWSGDDEDADGEDESVRAKRPSQRTASLAGVSRGSLERKAPSKSGDYSRSGPFDPPPPSRDGGACRLLPSAATTADMKKGPMTWFSALRKSASLRVVRAIRSSLRSLSGSRLLSCSSPNMLSSTRVRAC</sequence>
<protein>
    <submittedName>
        <fullName evidence="2">Uncharacterized protein</fullName>
    </submittedName>
</protein>
<gene>
    <name evidence="2" type="ORF">POBO1169_LOCUS18948</name>
</gene>
<reference evidence="2" key="1">
    <citation type="submission" date="2021-01" db="EMBL/GenBank/DDBJ databases">
        <authorList>
            <person name="Corre E."/>
            <person name="Pelletier E."/>
            <person name="Niang G."/>
            <person name="Scheremetjew M."/>
            <person name="Finn R."/>
            <person name="Kale V."/>
            <person name="Holt S."/>
            <person name="Cochrane G."/>
            <person name="Meng A."/>
            <person name="Brown T."/>
            <person name="Cohen L."/>
        </authorList>
    </citation>
    <scope>NUCLEOTIDE SEQUENCE</scope>
    <source>
        <strain evidence="2">CCMP722</strain>
    </source>
</reference>
<evidence type="ECO:0000256" key="1">
    <source>
        <dbReference type="SAM" id="MobiDB-lite"/>
    </source>
</evidence>
<accession>A0A7S0RVT6</accession>
<proteinExistence type="predicted"/>
<feature type="region of interest" description="Disordered" evidence="1">
    <location>
        <begin position="201"/>
        <end position="258"/>
    </location>
</feature>
<dbReference type="EMBL" id="HBFA01037878">
    <property type="protein sequence ID" value="CAD8689101.1"/>
    <property type="molecule type" value="Transcribed_RNA"/>
</dbReference>
<name>A0A7S0RVT6_9CHLO</name>